<protein>
    <recommendedName>
        <fullName evidence="3">VOC domain-containing protein</fullName>
    </recommendedName>
</protein>
<dbReference type="EMBL" id="NEQV01000011">
    <property type="protein sequence ID" value="PJL22937.1"/>
    <property type="molecule type" value="Genomic_DNA"/>
</dbReference>
<sequence>MRIRKLTLPVTDVTSASRFFGEVLQLETSGAVVAVGWSIIELIEGDAVSAGGIHLAFNVPFNRFRAAKEWLLERCPLQRDSKGRDVFTFDENWDAESIYFAGPDASILELIARRRLPSSDRHGPFHGSEILCLSEVGLATSNVTASCEHMAEAFGIKPLGAPGEEFAALGDDEGLLIVTHRSRPWFPEGRQLPCASGLVAHIQTPRPGSFASSAEDNWAVHSE</sequence>
<reference evidence="1 2" key="1">
    <citation type="journal article" date="2017" name="Front. Microbiol.">
        <title>Double-Face Meets the Bacterial World: The Opportunistic Pathogen Stenotrophomonas maltophilia.</title>
        <authorList>
            <person name="Lira F."/>
            <person name="Berg G."/>
            <person name="Martinez J.L."/>
        </authorList>
    </citation>
    <scope>NUCLEOTIDE SEQUENCE [LARGE SCALE GENOMIC DNA]</scope>
    <source>
        <strain evidence="1 2">EA1</strain>
    </source>
</reference>
<dbReference type="CDD" id="cd06587">
    <property type="entry name" value="VOC"/>
    <property type="match status" value="1"/>
</dbReference>
<organism evidence="1 2">
    <name type="scientific">Stenotrophomonas maltophilia</name>
    <name type="common">Pseudomonas maltophilia</name>
    <name type="synonym">Xanthomonas maltophilia</name>
    <dbReference type="NCBI Taxonomy" id="40324"/>
    <lineage>
        <taxon>Bacteria</taxon>
        <taxon>Pseudomonadati</taxon>
        <taxon>Pseudomonadota</taxon>
        <taxon>Gammaproteobacteria</taxon>
        <taxon>Lysobacterales</taxon>
        <taxon>Lysobacteraceae</taxon>
        <taxon>Stenotrophomonas</taxon>
        <taxon>Stenotrophomonas maltophilia group</taxon>
    </lineage>
</organism>
<evidence type="ECO:0000313" key="2">
    <source>
        <dbReference type="Proteomes" id="UP000230167"/>
    </source>
</evidence>
<dbReference type="SUPFAM" id="SSF54593">
    <property type="entry name" value="Glyoxalase/Bleomycin resistance protein/Dihydroxybiphenyl dioxygenase"/>
    <property type="match status" value="2"/>
</dbReference>
<gene>
    <name evidence="1" type="ORF">B9Y64_21640</name>
</gene>
<dbReference type="Proteomes" id="UP000230167">
    <property type="component" value="Unassembled WGS sequence"/>
</dbReference>
<dbReference type="AlphaFoldDB" id="A0A2J0U2X0"/>
<name>A0A2J0U2X0_STEMA</name>
<evidence type="ECO:0008006" key="3">
    <source>
        <dbReference type="Google" id="ProtNLM"/>
    </source>
</evidence>
<accession>A0A2J0U2X0</accession>
<comment type="caution">
    <text evidence="1">The sequence shown here is derived from an EMBL/GenBank/DDBJ whole genome shotgun (WGS) entry which is preliminary data.</text>
</comment>
<dbReference type="InterPro" id="IPR029068">
    <property type="entry name" value="Glyas_Bleomycin-R_OHBP_Dase"/>
</dbReference>
<dbReference type="Gene3D" id="3.10.180.10">
    <property type="entry name" value="2,3-Dihydroxybiphenyl 1,2-Dioxygenase, domain 1"/>
    <property type="match status" value="1"/>
</dbReference>
<proteinExistence type="predicted"/>
<evidence type="ECO:0000313" key="1">
    <source>
        <dbReference type="EMBL" id="PJL22937.1"/>
    </source>
</evidence>